<protein>
    <recommendedName>
        <fullName evidence="3">Alpha-1,2-mannosyltransferase</fullName>
    </recommendedName>
</protein>
<gene>
    <name evidence="1" type="ORF">RRF57_002107</name>
</gene>
<evidence type="ECO:0000313" key="1">
    <source>
        <dbReference type="EMBL" id="KAK5626392.1"/>
    </source>
</evidence>
<dbReference type="AlphaFoldDB" id="A0AAN7Z259"/>
<dbReference type="EMBL" id="JAWHQM010000003">
    <property type="protein sequence ID" value="KAK5626392.1"/>
    <property type="molecule type" value="Genomic_DNA"/>
</dbReference>
<reference evidence="1 2" key="1">
    <citation type="submission" date="2023-10" db="EMBL/GenBank/DDBJ databases">
        <title>Draft genome sequence of Xylaria bambusicola isolate GMP-LS, the root and basal stem rot pathogen of sugarcane in Indonesia.</title>
        <authorList>
            <person name="Selvaraj P."/>
            <person name="Muralishankar V."/>
            <person name="Muruganantham S."/>
            <person name="Sp S."/>
            <person name="Haryani S."/>
            <person name="Lau K.J.X."/>
            <person name="Naqvi N.I."/>
        </authorList>
    </citation>
    <scope>NUCLEOTIDE SEQUENCE [LARGE SCALE GENOMIC DNA]</scope>
    <source>
        <strain evidence="1">GMP-LS</strain>
    </source>
</reference>
<organism evidence="1 2">
    <name type="scientific">Xylaria bambusicola</name>
    <dbReference type="NCBI Taxonomy" id="326684"/>
    <lineage>
        <taxon>Eukaryota</taxon>
        <taxon>Fungi</taxon>
        <taxon>Dikarya</taxon>
        <taxon>Ascomycota</taxon>
        <taxon>Pezizomycotina</taxon>
        <taxon>Sordariomycetes</taxon>
        <taxon>Xylariomycetidae</taxon>
        <taxon>Xylariales</taxon>
        <taxon>Xylariaceae</taxon>
        <taxon>Xylaria</taxon>
    </lineage>
</organism>
<keyword evidence="2" id="KW-1185">Reference proteome</keyword>
<accession>A0AAN7Z259</accession>
<dbReference type="Proteomes" id="UP001305414">
    <property type="component" value="Unassembled WGS sequence"/>
</dbReference>
<dbReference type="Pfam" id="PF11927">
    <property type="entry name" value="HODM_asu-like"/>
    <property type="match status" value="1"/>
</dbReference>
<sequence length="507" mass="58378">MSMTTLTCLALAVCLSIITFLTLWPSQKYDVWRGFGFGRDTSRPSTPTLEKQPLSQPLASYSSALVTAFPPSQTSQLKELIPDLSPAQQKALGDLSFKQATFESSLLRFDEDYSNADYSKYVYSGFSIREIRALGDFPDYSILSGVPMPSPYLQFNIEKARPRPYRPFRWPYHQTMSLTKLEPDWWIELESTYKERIAQRKNLYAKHGPGVLQWLPGSELACKELMEMAIQFICARYPMYFILSEDKLWLENKILGIRANIREKHPLLILLDHVPEDFAITLRDPDTGYYAFRAGVICSAMGWSLGTKIGLKLDEIHQPVPDYKEKMKFSMDRYFSQAPLEIIPAVLRSSHSFFSKMPTHKPIQRGSWDLEVDKPLFVAPGSDRHAQDGDLSPSRIHLRVDWQTLRRLPLSGAIVFNFKALFTPIEEFRTEARIPSLLLQVLSHAKGNLMEYKHAPHINHIVIPLLERYEAEQKEAGLVERDWEVCTPDESPLFPQWEKKWHAQQGF</sequence>
<evidence type="ECO:0000313" key="2">
    <source>
        <dbReference type="Proteomes" id="UP001305414"/>
    </source>
</evidence>
<proteinExistence type="predicted"/>
<evidence type="ECO:0008006" key="3">
    <source>
        <dbReference type="Google" id="ProtNLM"/>
    </source>
</evidence>
<comment type="caution">
    <text evidence="1">The sequence shown here is derived from an EMBL/GenBank/DDBJ whole genome shotgun (WGS) entry which is preliminary data.</text>
</comment>
<name>A0AAN7Z259_9PEZI</name>
<dbReference type="InterPro" id="IPR021848">
    <property type="entry name" value="HODM_asu-like"/>
</dbReference>